<sequence>MKTGVENRNPKDLLYLKYLRKRKIYKQGVINGEFSSQLTIKTAICNSIIRNIKVFQKQK</sequence>
<proteinExistence type="predicted"/>
<dbReference type="AlphaFoldDB" id="A0A8S1Y454"/>
<organism evidence="1 2">
    <name type="scientific">Paramecium octaurelia</name>
    <dbReference type="NCBI Taxonomy" id="43137"/>
    <lineage>
        <taxon>Eukaryota</taxon>
        <taxon>Sar</taxon>
        <taxon>Alveolata</taxon>
        <taxon>Ciliophora</taxon>
        <taxon>Intramacronucleata</taxon>
        <taxon>Oligohymenophorea</taxon>
        <taxon>Peniculida</taxon>
        <taxon>Parameciidae</taxon>
        <taxon>Paramecium</taxon>
    </lineage>
</organism>
<reference evidence="1" key="1">
    <citation type="submission" date="2021-01" db="EMBL/GenBank/DDBJ databases">
        <authorList>
            <consortium name="Genoscope - CEA"/>
            <person name="William W."/>
        </authorList>
    </citation>
    <scope>NUCLEOTIDE SEQUENCE</scope>
</reference>
<evidence type="ECO:0000313" key="2">
    <source>
        <dbReference type="Proteomes" id="UP000683925"/>
    </source>
</evidence>
<evidence type="ECO:0000313" key="1">
    <source>
        <dbReference type="EMBL" id="CAD8207438.1"/>
    </source>
</evidence>
<comment type="caution">
    <text evidence="1">The sequence shown here is derived from an EMBL/GenBank/DDBJ whole genome shotgun (WGS) entry which is preliminary data.</text>
</comment>
<dbReference type="EMBL" id="CAJJDP010000142">
    <property type="protein sequence ID" value="CAD8207438.1"/>
    <property type="molecule type" value="Genomic_DNA"/>
</dbReference>
<gene>
    <name evidence="1" type="ORF">POCTA_138.1.T1410027</name>
</gene>
<keyword evidence="2" id="KW-1185">Reference proteome</keyword>
<dbReference type="Proteomes" id="UP000683925">
    <property type="component" value="Unassembled WGS sequence"/>
</dbReference>
<name>A0A8S1Y454_PAROT</name>
<accession>A0A8S1Y454</accession>
<protein>
    <submittedName>
        <fullName evidence="1">Uncharacterized protein</fullName>
    </submittedName>
</protein>